<dbReference type="EMBL" id="JBEQCT010000002">
    <property type="protein sequence ID" value="MFM2484855.1"/>
    <property type="molecule type" value="Genomic_DNA"/>
</dbReference>
<name>A0ABW9G6J4_9GAMM</name>
<organism evidence="2 3">
    <name type="scientific">Celerinatantimonas yamalensis</name>
    <dbReference type="NCBI Taxonomy" id="559956"/>
    <lineage>
        <taxon>Bacteria</taxon>
        <taxon>Pseudomonadati</taxon>
        <taxon>Pseudomonadota</taxon>
        <taxon>Gammaproteobacteria</taxon>
        <taxon>Celerinatantimonadaceae</taxon>
        <taxon>Celerinatantimonas</taxon>
    </lineage>
</organism>
<accession>A0ABW9G6J4</accession>
<sequence length="162" mass="18809">MKSWRCWPLFLLGIWVGSVQASAPVVLTISGHIQAKNGSHRVDFTVADLQKLPQQRYRTLNPWVSTPHTYQGPRLTDLLKRVGAHSQKLTLVALNDYRLDLNLTDIRKYQPIVAWSDNGQQMSLREHGPLWLMLPVSQYSELKASRYNQYMIWQLRQIIVQN</sequence>
<dbReference type="SUPFAM" id="SSF56524">
    <property type="entry name" value="Oxidoreductase molybdopterin-binding domain"/>
    <property type="match status" value="1"/>
</dbReference>
<feature type="chain" id="PRO_5046049355" evidence="1">
    <location>
        <begin position="22"/>
        <end position="162"/>
    </location>
</feature>
<proteinExistence type="predicted"/>
<evidence type="ECO:0000313" key="2">
    <source>
        <dbReference type="EMBL" id="MFM2484855.1"/>
    </source>
</evidence>
<protein>
    <submittedName>
        <fullName evidence="2">Molybdopterin-binding oxidoreductase</fullName>
    </submittedName>
</protein>
<dbReference type="RefSeq" id="WP_408623045.1">
    <property type="nucleotide sequence ID" value="NZ_JBEQCT010000002.1"/>
</dbReference>
<reference evidence="2 3" key="1">
    <citation type="journal article" date="2013" name="Int. J. Syst. Evol. Microbiol.">
        <title>Celerinatantimonas yamalensis sp. nov., a cold-adapted diazotrophic bacterium from a cold permafrost brine.</title>
        <authorList>
            <person name="Shcherbakova V."/>
            <person name="Chuvilskaya N."/>
            <person name="Rivkina E."/>
            <person name="Demidov N."/>
            <person name="Uchaeva V."/>
            <person name="Suetin S."/>
            <person name="Suzina N."/>
            <person name="Gilichinsky D."/>
        </authorList>
    </citation>
    <scope>NUCLEOTIDE SEQUENCE [LARGE SCALE GENOMIC DNA]</scope>
    <source>
        <strain evidence="2 3">C7</strain>
    </source>
</reference>
<dbReference type="Gene3D" id="3.90.420.10">
    <property type="entry name" value="Oxidoreductase, molybdopterin-binding domain"/>
    <property type="match status" value="1"/>
</dbReference>
<evidence type="ECO:0000313" key="3">
    <source>
        <dbReference type="Proteomes" id="UP001629953"/>
    </source>
</evidence>
<comment type="caution">
    <text evidence="2">The sequence shown here is derived from an EMBL/GenBank/DDBJ whole genome shotgun (WGS) entry which is preliminary data.</text>
</comment>
<dbReference type="Proteomes" id="UP001629953">
    <property type="component" value="Unassembled WGS sequence"/>
</dbReference>
<feature type="signal peptide" evidence="1">
    <location>
        <begin position="1"/>
        <end position="21"/>
    </location>
</feature>
<keyword evidence="3" id="KW-1185">Reference proteome</keyword>
<dbReference type="InterPro" id="IPR036374">
    <property type="entry name" value="OxRdtase_Mopterin-bd_sf"/>
</dbReference>
<evidence type="ECO:0000256" key="1">
    <source>
        <dbReference type="SAM" id="SignalP"/>
    </source>
</evidence>
<gene>
    <name evidence="2" type="ORF">ABUE30_07225</name>
</gene>
<keyword evidence="1" id="KW-0732">Signal</keyword>